<evidence type="ECO:0000256" key="4">
    <source>
        <dbReference type="ARBA" id="ARBA00022741"/>
    </source>
</evidence>
<dbReference type="Proteomes" id="UP000467124">
    <property type="component" value="Unassembled WGS sequence"/>
</dbReference>
<name>A0A7K2IXF4_9ACTN</name>
<accession>A0A7K2IXF4</accession>
<organism evidence="9 10">
    <name type="scientific">Nocardiopsis alba</name>
    <dbReference type="NCBI Taxonomy" id="53437"/>
    <lineage>
        <taxon>Bacteria</taxon>
        <taxon>Bacillati</taxon>
        <taxon>Actinomycetota</taxon>
        <taxon>Actinomycetes</taxon>
        <taxon>Streptosporangiales</taxon>
        <taxon>Nocardiopsidaceae</taxon>
        <taxon>Nocardiopsis</taxon>
    </lineage>
</organism>
<feature type="domain" description="MobA-like NTP transferase" evidence="8">
    <location>
        <begin position="7"/>
        <end position="154"/>
    </location>
</feature>
<evidence type="ECO:0000259" key="8">
    <source>
        <dbReference type="Pfam" id="PF12804"/>
    </source>
</evidence>
<protein>
    <submittedName>
        <fullName evidence="9">NTP transferase domain-containing protein</fullName>
    </submittedName>
</protein>
<evidence type="ECO:0000256" key="2">
    <source>
        <dbReference type="ARBA" id="ARBA00022679"/>
    </source>
</evidence>
<dbReference type="GO" id="GO:0016779">
    <property type="term" value="F:nucleotidyltransferase activity"/>
    <property type="evidence" value="ECO:0007669"/>
    <property type="project" value="TreeGrafter"/>
</dbReference>
<dbReference type="GO" id="GO:0005525">
    <property type="term" value="F:GTP binding"/>
    <property type="evidence" value="ECO:0007669"/>
    <property type="project" value="UniProtKB-KW"/>
</dbReference>
<dbReference type="InterPro" id="IPR029044">
    <property type="entry name" value="Nucleotide-diphossugar_trans"/>
</dbReference>
<dbReference type="InterPro" id="IPR025877">
    <property type="entry name" value="MobA-like_NTP_Trfase"/>
</dbReference>
<evidence type="ECO:0000256" key="6">
    <source>
        <dbReference type="ARBA" id="ARBA00023134"/>
    </source>
</evidence>
<dbReference type="PANTHER" id="PTHR19136:SF81">
    <property type="entry name" value="MOLYBDENUM COFACTOR GUANYLYLTRANSFERASE"/>
    <property type="match status" value="1"/>
</dbReference>
<dbReference type="PANTHER" id="PTHR19136">
    <property type="entry name" value="MOLYBDENUM COFACTOR GUANYLYLTRANSFERASE"/>
    <property type="match status" value="1"/>
</dbReference>
<proteinExistence type="predicted"/>
<dbReference type="GO" id="GO:0046872">
    <property type="term" value="F:metal ion binding"/>
    <property type="evidence" value="ECO:0007669"/>
    <property type="project" value="UniProtKB-KW"/>
</dbReference>
<evidence type="ECO:0000313" key="10">
    <source>
        <dbReference type="Proteomes" id="UP000467124"/>
    </source>
</evidence>
<dbReference type="InterPro" id="IPR013482">
    <property type="entry name" value="Molybde_CF_guanTrfase"/>
</dbReference>
<evidence type="ECO:0000256" key="5">
    <source>
        <dbReference type="ARBA" id="ARBA00022842"/>
    </source>
</evidence>
<dbReference type="CDD" id="cd02503">
    <property type="entry name" value="MobA"/>
    <property type="match status" value="1"/>
</dbReference>
<dbReference type="Gene3D" id="3.90.550.10">
    <property type="entry name" value="Spore Coat Polysaccharide Biosynthesis Protein SpsA, Chain A"/>
    <property type="match status" value="1"/>
</dbReference>
<keyword evidence="4" id="KW-0547">Nucleotide-binding</keyword>
<reference evidence="9 10" key="1">
    <citation type="journal article" date="2019" name="Nat. Commun.">
        <title>The antimicrobial potential of Streptomyces from insect microbiomes.</title>
        <authorList>
            <person name="Chevrette M.G."/>
            <person name="Carlson C.M."/>
            <person name="Ortega H.E."/>
            <person name="Thomas C."/>
            <person name="Ananiev G.E."/>
            <person name="Barns K.J."/>
            <person name="Book A.J."/>
            <person name="Cagnazzo J."/>
            <person name="Carlos C."/>
            <person name="Flanigan W."/>
            <person name="Grubbs K.J."/>
            <person name="Horn H.A."/>
            <person name="Hoffmann F.M."/>
            <person name="Klassen J.L."/>
            <person name="Knack J.J."/>
            <person name="Lewin G.R."/>
            <person name="McDonald B.R."/>
            <person name="Muller L."/>
            <person name="Melo W.G.P."/>
            <person name="Pinto-Tomas A.A."/>
            <person name="Schmitz A."/>
            <person name="Wendt-Pienkowski E."/>
            <person name="Wildman S."/>
            <person name="Zhao M."/>
            <person name="Zhang F."/>
            <person name="Bugni T.S."/>
            <person name="Andes D.R."/>
            <person name="Pupo M.T."/>
            <person name="Currie C.R."/>
        </authorList>
    </citation>
    <scope>NUCLEOTIDE SEQUENCE [LARGE SCALE GENOMIC DNA]</scope>
    <source>
        <strain evidence="9 10">SID5840</strain>
    </source>
</reference>
<dbReference type="Pfam" id="PF12804">
    <property type="entry name" value="NTP_transf_3"/>
    <property type="match status" value="1"/>
</dbReference>
<keyword evidence="1" id="KW-0963">Cytoplasm</keyword>
<dbReference type="GO" id="GO:0006777">
    <property type="term" value="P:Mo-molybdopterin cofactor biosynthetic process"/>
    <property type="evidence" value="ECO:0007669"/>
    <property type="project" value="UniProtKB-KW"/>
</dbReference>
<gene>
    <name evidence="9" type="ORF">GTW20_20905</name>
</gene>
<evidence type="ECO:0000256" key="3">
    <source>
        <dbReference type="ARBA" id="ARBA00022723"/>
    </source>
</evidence>
<comment type="caution">
    <text evidence="9">The sequence shown here is derived from an EMBL/GenBank/DDBJ whole genome shotgun (WGS) entry which is preliminary data.</text>
</comment>
<keyword evidence="5" id="KW-0460">Magnesium</keyword>
<dbReference type="EMBL" id="WWHY01000001">
    <property type="protein sequence ID" value="MYR34639.1"/>
    <property type="molecule type" value="Genomic_DNA"/>
</dbReference>
<dbReference type="SUPFAM" id="SSF53448">
    <property type="entry name" value="Nucleotide-diphospho-sugar transferases"/>
    <property type="match status" value="1"/>
</dbReference>
<keyword evidence="7" id="KW-0501">Molybdenum cofactor biosynthesis</keyword>
<sequence length="196" mass="20626">MNERCDAVVLAGGAASRMGGVDKPGLTVAGRSLLEHVVSTVRAHAPTAGVVVVGPERERPRARYVREDPPGAGPVPALRTGFARIEAPRVVLLAADLPYLTPDHLVALGEALDGSPKSAGAVLVDEAGREQWLTGVWRTGPLAAALSVYSGRSLYGLLGPLAPAHVAFSTRGRGFDVDTPRDLDRARSDLEGDRRR</sequence>
<dbReference type="AlphaFoldDB" id="A0A7K2IXF4"/>
<evidence type="ECO:0000256" key="7">
    <source>
        <dbReference type="ARBA" id="ARBA00023150"/>
    </source>
</evidence>
<keyword evidence="3" id="KW-0479">Metal-binding</keyword>
<evidence type="ECO:0000313" key="9">
    <source>
        <dbReference type="EMBL" id="MYR34639.1"/>
    </source>
</evidence>
<keyword evidence="2 9" id="KW-0808">Transferase</keyword>
<evidence type="ECO:0000256" key="1">
    <source>
        <dbReference type="ARBA" id="ARBA00022490"/>
    </source>
</evidence>
<dbReference type="GeneID" id="91389590"/>
<dbReference type="RefSeq" id="WP_042280849.1">
    <property type="nucleotide sequence ID" value="NZ_BAZE01000001.1"/>
</dbReference>
<keyword evidence="6" id="KW-0342">GTP-binding</keyword>